<dbReference type="Gene3D" id="1.20.1280.50">
    <property type="match status" value="1"/>
</dbReference>
<evidence type="ECO:0000259" key="1">
    <source>
        <dbReference type="SMART" id="SM00256"/>
    </source>
</evidence>
<dbReference type="NCBIfam" id="TIGR01640">
    <property type="entry name" value="F_box_assoc_1"/>
    <property type="match status" value="1"/>
</dbReference>
<keyword evidence="3" id="KW-1185">Reference proteome</keyword>
<dbReference type="InterPro" id="IPR001810">
    <property type="entry name" value="F-box_dom"/>
</dbReference>
<proteinExistence type="predicted"/>
<dbReference type="AlphaFoldDB" id="A0A6D2JZ31"/>
<evidence type="ECO:0000313" key="3">
    <source>
        <dbReference type="Proteomes" id="UP000467841"/>
    </source>
</evidence>
<dbReference type="InterPro" id="IPR017451">
    <property type="entry name" value="F-box-assoc_interact_dom"/>
</dbReference>
<dbReference type="Proteomes" id="UP000467841">
    <property type="component" value="Unassembled WGS sequence"/>
</dbReference>
<sequence>MAKMSDLSEDLLMEILYRVPMTSLKTVRSTCKKWNTLSKYNIFGKSVAKKQVLGFMIMDFKICSLRFNLQGIRNNDGDFIDSSIKQISHLETVRVYHCDGLLLCVTMDQPSSLVVWNPYLGQTRWILPRNNLHRYTRYALGYGVDNKNKNHQHKILRFSNECMNPGSYVSASEIYDFSSDAWRVLDVSPEGDVQFHTNDVSLKGNTYFFAQEKDSPDGGEIQVFLLCFDFTRERFGSRLAVPFRICDEENVILSCVGEDQVAVLHQSLDLIKTMEIWVTTKIEPNAVSWSKFLKVDRTALIGLSFEVDVGSFFIDEEKKIAVVFDIGRLKQTGTSRYQVAYIVGEDGYFKSVSLHLGLHEKLYNGYAYCHPFVCSSYVPSLVQVEINQLGKRKDRDY</sequence>
<organism evidence="2 3">
    <name type="scientific">Microthlaspi erraticum</name>
    <dbReference type="NCBI Taxonomy" id="1685480"/>
    <lineage>
        <taxon>Eukaryota</taxon>
        <taxon>Viridiplantae</taxon>
        <taxon>Streptophyta</taxon>
        <taxon>Embryophyta</taxon>
        <taxon>Tracheophyta</taxon>
        <taxon>Spermatophyta</taxon>
        <taxon>Magnoliopsida</taxon>
        <taxon>eudicotyledons</taxon>
        <taxon>Gunneridae</taxon>
        <taxon>Pentapetalae</taxon>
        <taxon>rosids</taxon>
        <taxon>malvids</taxon>
        <taxon>Brassicales</taxon>
        <taxon>Brassicaceae</taxon>
        <taxon>Coluteocarpeae</taxon>
        <taxon>Microthlaspi</taxon>
    </lineage>
</organism>
<feature type="domain" description="F-box" evidence="1">
    <location>
        <begin position="7"/>
        <end position="47"/>
    </location>
</feature>
<dbReference type="InterPro" id="IPR011043">
    <property type="entry name" value="Gal_Oxase/kelch_b-propeller"/>
</dbReference>
<evidence type="ECO:0000313" key="2">
    <source>
        <dbReference type="EMBL" id="CAA7041748.1"/>
    </source>
</evidence>
<dbReference type="SUPFAM" id="SSF81383">
    <property type="entry name" value="F-box domain"/>
    <property type="match status" value="1"/>
</dbReference>
<reference evidence="2" key="1">
    <citation type="submission" date="2020-01" db="EMBL/GenBank/DDBJ databases">
        <authorList>
            <person name="Mishra B."/>
        </authorList>
    </citation>
    <scope>NUCLEOTIDE SEQUENCE [LARGE SCALE GENOMIC DNA]</scope>
</reference>
<gene>
    <name evidence="2" type="ORF">MERR_LOCUS28983</name>
</gene>
<dbReference type="PANTHER" id="PTHR31672:SF13">
    <property type="entry name" value="F-BOX PROTEIN CPR30-LIKE"/>
    <property type="match status" value="1"/>
</dbReference>
<dbReference type="PANTHER" id="PTHR31672">
    <property type="entry name" value="BNACNNG10540D PROTEIN"/>
    <property type="match status" value="1"/>
</dbReference>
<name>A0A6D2JZ31_9BRAS</name>
<accession>A0A6D2JZ31</accession>
<dbReference type="InterPro" id="IPR050796">
    <property type="entry name" value="SCF_F-box_component"/>
</dbReference>
<protein>
    <recommendedName>
        <fullName evidence="1">F-box domain-containing protein</fullName>
    </recommendedName>
</protein>
<dbReference type="SMART" id="SM00256">
    <property type="entry name" value="FBOX"/>
    <property type="match status" value="1"/>
</dbReference>
<dbReference type="EMBL" id="CACVBM020001251">
    <property type="protein sequence ID" value="CAA7041748.1"/>
    <property type="molecule type" value="Genomic_DNA"/>
</dbReference>
<dbReference type="Pfam" id="PF00646">
    <property type="entry name" value="F-box"/>
    <property type="match status" value="1"/>
</dbReference>
<dbReference type="OrthoDB" id="1023189at2759"/>
<comment type="caution">
    <text evidence="2">The sequence shown here is derived from an EMBL/GenBank/DDBJ whole genome shotgun (WGS) entry which is preliminary data.</text>
</comment>
<dbReference type="InterPro" id="IPR036047">
    <property type="entry name" value="F-box-like_dom_sf"/>
</dbReference>
<dbReference type="SUPFAM" id="SSF50965">
    <property type="entry name" value="Galactose oxidase, central domain"/>
    <property type="match status" value="1"/>
</dbReference>
<dbReference type="Pfam" id="PF07734">
    <property type="entry name" value="FBA_1"/>
    <property type="match status" value="1"/>
</dbReference>
<dbReference type="InterPro" id="IPR006527">
    <property type="entry name" value="F-box-assoc_dom_typ1"/>
</dbReference>